<evidence type="ECO:0000259" key="6">
    <source>
        <dbReference type="PROSITE" id="PS50977"/>
    </source>
</evidence>
<dbReference type="Gene3D" id="1.10.357.10">
    <property type="entry name" value="Tetracycline Repressor, domain 2"/>
    <property type="match status" value="1"/>
</dbReference>
<feature type="region of interest" description="Disordered" evidence="5">
    <location>
        <begin position="201"/>
        <end position="242"/>
    </location>
</feature>
<sequence>MTDTEVKPMVKQVRAERTRQALIAAAAIEFDRQGYAGTSLSAVHRACGVTMGALTFHFPAKADLATAVCHEAEDVTRRALARLAPASALPPVAEVTFAVARLLDEEVTVRAAARLTQEQAVPSRWRTVWRAALRESVAPARERPRPGPEPEELELLAVYLTAGAEAALRAGRTGKEVRTDLECLWALVLDPGPSITAEACPPGAGECPTGADNPCPVGAPPSPTPTPAPFSSSSIASKRLTP</sequence>
<evidence type="ECO:0000256" key="3">
    <source>
        <dbReference type="ARBA" id="ARBA00023163"/>
    </source>
</evidence>
<protein>
    <recommendedName>
        <fullName evidence="6">HTH tetR-type domain-containing protein</fullName>
    </recommendedName>
</protein>
<dbReference type="InterPro" id="IPR001647">
    <property type="entry name" value="HTH_TetR"/>
</dbReference>
<dbReference type="Pfam" id="PF00440">
    <property type="entry name" value="TetR_N"/>
    <property type="match status" value="1"/>
</dbReference>
<feature type="DNA-binding region" description="H-T-H motif" evidence="4">
    <location>
        <begin position="39"/>
        <end position="58"/>
    </location>
</feature>
<feature type="compositionally biased region" description="Pro residues" evidence="5">
    <location>
        <begin position="217"/>
        <end position="228"/>
    </location>
</feature>
<evidence type="ECO:0000256" key="5">
    <source>
        <dbReference type="SAM" id="MobiDB-lite"/>
    </source>
</evidence>
<keyword evidence="8" id="KW-1185">Reference proteome</keyword>
<evidence type="ECO:0000256" key="1">
    <source>
        <dbReference type="ARBA" id="ARBA00023015"/>
    </source>
</evidence>
<dbReference type="PROSITE" id="PS01081">
    <property type="entry name" value="HTH_TETR_1"/>
    <property type="match status" value="1"/>
</dbReference>
<keyword evidence="3" id="KW-0804">Transcription</keyword>
<dbReference type="PROSITE" id="PS50977">
    <property type="entry name" value="HTH_TETR_2"/>
    <property type="match status" value="1"/>
</dbReference>
<dbReference type="Proteomes" id="UP001321542">
    <property type="component" value="Chromosome"/>
</dbReference>
<dbReference type="RefSeq" id="WP_286256927.1">
    <property type="nucleotide sequence ID" value="NZ_AP018448.1"/>
</dbReference>
<dbReference type="PANTHER" id="PTHR30055:SF234">
    <property type="entry name" value="HTH-TYPE TRANSCRIPTIONAL REGULATOR BETI"/>
    <property type="match status" value="1"/>
</dbReference>
<organism evidence="7 8">
    <name type="scientific">Streptomyces graminofaciens</name>
    <dbReference type="NCBI Taxonomy" id="68212"/>
    <lineage>
        <taxon>Bacteria</taxon>
        <taxon>Bacillati</taxon>
        <taxon>Actinomycetota</taxon>
        <taxon>Actinomycetes</taxon>
        <taxon>Kitasatosporales</taxon>
        <taxon>Streptomycetaceae</taxon>
        <taxon>Streptomyces</taxon>
    </lineage>
</organism>
<dbReference type="PANTHER" id="PTHR30055">
    <property type="entry name" value="HTH-TYPE TRANSCRIPTIONAL REGULATOR RUTR"/>
    <property type="match status" value="1"/>
</dbReference>
<dbReference type="SUPFAM" id="SSF46689">
    <property type="entry name" value="Homeodomain-like"/>
    <property type="match status" value="1"/>
</dbReference>
<keyword evidence="2 4" id="KW-0238">DNA-binding</keyword>
<evidence type="ECO:0000256" key="4">
    <source>
        <dbReference type="PROSITE-ProRule" id="PRU00335"/>
    </source>
</evidence>
<dbReference type="EMBL" id="AP018448">
    <property type="protein sequence ID" value="BBC36675.1"/>
    <property type="molecule type" value="Genomic_DNA"/>
</dbReference>
<reference evidence="7 8" key="1">
    <citation type="journal article" date="2010" name="ChemBioChem">
        <title>Cloning and characterization of the biosynthetic gene cluster of 16-membered macrolide antibiotic FD-891: involvement of a dual functional cytochrome P450 monooxygenase catalyzing epoxidation and hydroxylation.</title>
        <authorList>
            <person name="Kudo F."/>
            <person name="Motegi A."/>
            <person name="Mizoue K."/>
            <person name="Eguchi T."/>
        </authorList>
    </citation>
    <scope>NUCLEOTIDE SEQUENCE [LARGE SCALE GENOMIC DNA]</scope>
    <source>
        <strain evidence="7 8">A-8890</strain>
    </source>
</reference>
<gene>
    <name evidence="7" type="ORF">SGFS_079690</name>
</gene>
<keyword evidence="1" id="KW-0805">Transcription regulation</keyword>
<dbReference type="InterPro" id="IPR009057">
    <property type="entry name" value="Homeodomain-like_sf"/>
</dbReference>
<evidence type="ECO:0000313" key="7">
    <source>
        <dbReference type="EMBL" id="BBC36675.1"/>
    </source>
</evidence>
<reference evidence="7 8" key="2">
    <citation type="journal article" date="2023" name="ChemBioChem">
        <title>Acyltransferase Domain Exchange between Two Independent Type I Polyketide Synthases in the Same Producer Strain of Macrolide Antibiotics.</title>
        <authorList>
            <person name="Kudo F."/>
            <person name="Kishikawa K."/>
            <person name="Tsuboi K."/>
            <person name="Kido T."/>
            <person name="Usui T."/>
            <person name="Hashimoto J."/>
            <person name="Shin-Ya K."/>
            <person name="Miyanaga A."/>
            <person name="Eguchi T."/>
        </authorList>
    </citation>
    <scope>NUCLEOTIDE SEQUENCE [LARGE SCALE GENOMIC DNA]</scope>
    <source>
        <strain evidence="7 8">A-8890</strain>
    </source>
</reference>
<accession>A0ABM7FK69</accession>
<feature type="domain" description="HTH tetR-type" evidence="6">
    <location>
        <begin position="16"/>
        <end position="76"/>
    </location>
</feature>
<name>A0ABM7FK69_9ACTN</name>
<dbReference type="InterPro" id="IPR023772">
    <property type="entry name" value="DNA-bd_HTH_TetR-type_CS"/>
</dbReference>
<dbReference type="InterPro" id="IPR050109">
    <property type="entry name" value="HTH-type_TetR-like_transc_reg"/>
</dbReference>
<evidence type="ECO:0000256" key="2">
    <source>
        <dbReference type="ARBA" id="ARBA00023125"/>
    </source>
</evidence>
<evidence type="ECO:0000313" key="8">
    <source>
        <dbReference type="Proteomes" id="UP001321542"/>
    </source>
</evidence>
<proteinExistence type="predicted"/>
<feature type="compositionally biased region" description="Low complexity" evidence="5">
    <location>
        <begin position="229"/>
        <end position="242"/>
    </location>
</feature>